<name>A0A1Y1JK83_PLAGO</name>
<evidence type="ECO:0000313" key="3">
    <source>
        <dbReference type="Proteomes" id="UP000195521"/>
    </source>
</evidence>
<organism evidence="2 3">
    <name type="scientific">Plasmodium gonderi</name>
    <dbReference type="NCBI Taxonomy" id="77519"/>
    <lineage>
        <taxon>Eukaryota</taxon>
        <taxon>Sar</taxon>
        <taxon>Alveolata</taxon>
        <taxon>Apicomplexa</taxon>
        <taxon>Aconoidasida</taxon>
        <taxon>Haemosporida</taxon>
        <taxon>Plasmodiidae</taxon>
        <taxon>Plasmodium</taxon>
        <taxon>Plasmodium (Plasmodium)</taxon>
    </lineage>
</organism>
<dbReference type="RefSeq" id="XP_028544414.1">
    <property type="nucleotide sequence ID" value="XM_028688613.1"/>
</dbReference>
<gene>
    <name evidence="2" type="ORF">PGO_112790</name>
</gene>
<feature type="chain" id="PRO_5012688617" description="Variable surface protein" evidence="1">
    <location>
        <begin position="22"/>
        <end position="255"/>
    </location>
</feature>
<sequence length="255" mass="31448">MKFSLLYILCILYLFVILINSSDDLVYEKTKRFVNEADECSQEDINFMDEYTTKLYWIWTNNFFRYLRVKTYIYENDKIYEKIKRQNNNKVDVLKDDFFNYNERDEFIRNALTILSNEKSLKKSINIHSPKKKIKFFQELSERRLIYLLIRERRNLINSWNKFKMFENFRDVLNSKYYYHKKISQNQWEFKADDNVIPDPNEKNDDDKNAQVKNKRVKNVITFNIAEIPLMKDIPFDFYDKNKWNNYFYSFSDDE</sequence>
<proteinExistence type="predicted"/>
<accession>A0A1Y1JK83</accession>
<protein>
    <recommendedName>
        <fullName evidence="4">Variable surface protein</fullName>
    </recommendedName>
</protein>
<evidence type="ECO:0000313" key="2">
    <source>
        <dbReference type="EMBL" id="GAW81825.1"/>
    </source>
</evidence>
<evidence type="ECO:0008006" key="4">
    <source>
        <dbReference type="Google" id="ProtNLM"/>
    </source>
</evidence>
<dbReference type="Proteomes" id="UP000195521">
    <property type="component" value="Unassembled WGS sequence"/>
</dbReference>
<evidence type="ECO:0000256" key="1">
    <source>
        <dbReference type="SAM" id="SignalP"/>
    </source>
</evidence>
<dbReference type="AlphaFoldDB" id="A0A1Y1JK83"/>
<comment type="caution">
    <text evidence="2">The sequence shown here is derived from an EMBL/GenBank/DDBJ whole genome shotgun (WGS) entry which is preliminary data.</text>
</comment>
<dbReference type="GeneID" id="39748557"/>
<dbReference type="OMA" id="KYYYHKK"/>
<keyword evidence="3" id="KW-1185">Reference proteome</keyword>
<dbReference type="EMBL" id="BDQF01000012">
    <property type="protein sequence ID" value="GAW81825.1"/>
    <property type="molecule type" value="Genomic_DNA"/>
</dbReference>
<dbReference type="OrthoDB" id="370114at2759"/>
<feature type="signal peptide" evidence="1">
    <location>
        <begin position="1"/>
        <end position="21"/>
    </location>
</feature>
<keyword evidence="1" id="KW-0732">Signal</keyword>
<reference evidence="3" key="1">
    <citation type="submission" date="2017-04" db="EMBL/GenBank/DDBJ databases">
        <title>Plasmodium gonderi genome.</title>
        <authorList>
            <person name="Arisue N."/>
            <person name="Honma H."/>
            <person name="Kawai S."/>
            <person name="Tougan T."/>
            <person name="Tanabe K."/>
            <person name="Horii T."/>
        </authorList>
    </citation>
    <scope>NUCLEOTIDE SEQUENCE [LARGE SCALE GENOMIC DNA]</scope>
    <source>
        <strain evidence="3">ATCC 30045</strain>
    </source>
</reference>